<dbReference type="GO" id="GO:0016887">
    <property type="term" value="F:ATP hydrolysis activity"/>
    <property type="evidence" value="ECO:0007669"/>
    <property type="project" value="InterPro"/>
</dbReference>
<dbReference type="PANTHER" id="PTHR42711:SF5">
    <property type="entry name" value="ABC TRANSPORTER ATP-BINDING PROTEIN NATA"/>
    <property type="match status" value="1"/>
</dbReference>
<protein>
    <submittedName>
        <fullName evidence="7">ABC transporter ATP-binding protein</fullName>
    </submittedName>
</protein>
<dbReference type="InterPro" id="IPR003593">
    <property type="entry name" value="AAA+_ATPase"/>
</dbReference>
<dbReference type="SUPFAM" id="SSF52540">
    <property type="entry name" value="P-loop containing nucleoside triphosphate hydrolases"/>
    <property type="match status" value="1"/>
</dbReference>
<accession>A0AAU7DS26</accession>
<dbReference type="PANTHER" id="PTHR42711">
    <property type="entry name" value="ABC TRANSPORTER ATP-BINDING PROTEIN"/>
    <property type="match status" value="1"/>
</dbReference>
<dbReference type="InterPro" id="IPR050763">
    <property type="entry name" value="ABC_transporter_ATP-binding"/>
</dbReference>
<comment type="similarity">
    <text evidence="1">Belongs to the ABC transporter superfamily.</text>
</comment>
<proteinExistence type="inferred from homology"/>
<name>A0AAU7DS26_9BACT</name>
<dbReference type="InterPro" id="IPR017871">
    <property type="entry name" value="ABC_transporter-like_CS"/>
</dbReference>
<dbReference type="SMART" id="SM00382">
    <property type="entry name" value="AAA"/>
    <property type="match status" value="1"/>
</dbReference>
<keyword evidence="2" id="KW-0813">Transport</keyword>
<keyword evidence="4" id="KW-0547">Nucleotide-binding</keyword>
<dbReference type="PROSITE" id="PS50893">
    <property type="entry name" value="ABC_TRANSPORTER_2"/>
    <property type="match status" value="1"/>
</dbReference>
<dbReference type="EMBL" id="CP121196">
    <property type="protein sequence ID" value="XBH20106.1"/>
    <property type="molecule type" value="Genomic_DNA"/>
</dbReference>
<dbReference type="InterPro" id="IPR003439">
    <property type="entry name" value="ABC_transporter-like_ATP-bd"/>
</dbReference>
<keyword evidence="5 7" id="KW-0067">ATP-binding</keyword>
<dbReference type="PROSITE" id="PS00211">
    <property type="entry name" value="ABC_TRANSPORTER_1"/>
    <property type="match status" value="1"/>
</dbReference>
<evidence type="ECO:0000256" key="4">
    <source>
        <dbReference type="ARBA" id="ARBA00022741"/>
    </source>
</evidence>
<gene>
    <name evidence="7" type="ORF">P8935_09530</name>
</gene>
<organism evidence="7">
    <name type="scientific">Telmatobacter sp. DSM 110680</name>
    <dbReference type="NCBI Taxonomy" id="3036704"/>
    <lineage>
        <taxon>Bacteria</taxon>
        <taxon>Pseudomonadati</taxon>
        <taxon>Acidobacteriota</taxon>
        <taxon>Terriglobia</taxon>
        <taxon>Terriglobales</taxon>
        <taxon>Acidobacteriaceae</taxon>
        <taxon>Telmatobacter</taxon>
    </lineage>
</organism>
<evidence type="ECO:0000256" key="3">
    <source>
        <dbReference type="ARBA" id="ARBA00022458"/>
    </source>
</evidence>
<evidence type="ECO:0000256" key="2">
    <source>
        <dbReference type="ARBA" id="ARBA00022448"/>
    </source>
</evidence>
<dbReference type="Pfam" id="PF00005">
    <property type="entry name" value="ABC_tran"/>
    <property type="match status" value="1"/>
</dbReference>
<evidence type="ECO:0000256" key="1">
    <source>
        <dbReference type="ARBA" id="ARBA00005417"/>
    </source>
</evidence>
<dbReference type="GO" id="GO:0005524">
    <property type="term" value="F:ATP binding"/>
    <property type="evidence" value="ECO:0007669"/>
    <property type="project" value="UniProtKB-KW"/>
</dbReference>
<evidence type="ECO:0000259" key="6">
    <source>
        <dbReference type="PROSITE" id="PS50893"/>
    </source>
</evidence>
<reference evidence="7" key="1">
    <citation type="submission" date="2023-03" db="EMBL/GenBank/DDBJ databases">
        <title>Edaphobacter sp.</title>
        <authorList>
            <person name="Huber K.J."/>
            <person name="Papendorf J."/>
            <person name="Pilke C."/>
            <person name="Bunk B."/>
            <person name="Sproeer C."/>
            <person name="Pester M."/>
        </authorList>
    </citation>
    <scope>NUCLEOTIDE SEQUENCE</scope>
    <source>
        <strain evidence="7">DSM 110680</strain>
    </source>
</reference>
<dbReference type="Gene3D" id="3.40.50.300">
    <property type="entry name" value="P-loop containing nucleotide triphosphate hydrolases"/>
    <property type="match status" value="1"/>
</dbReference>
<feature type="domain" description="ABC transporter" evidence="6">
    <location>
        <begin position="6"/>
        <end position="236"/>
    </location>
</feature>
<evidence type="ECO:0000256" key="5">
    <source>
        <dbReference type="ARBA" id="ARBA00022840"/>
    </source>
</evidence>
<sequence length="265" mass="28647">METAAIQTHGLTRCFGALTAVQDVTFTVATGQFFGFLGPNGAGKSTTIKMLTGLLEPTAGTIEILGKPFSANALDLKRQIGVVPEGMALLGRLTAPEYLRFVGRMYGLERDTVNRRTEELLEFMQLADERRKLVTDFSHGMQKKLALAAAVIHGPRVLFLDEPFEGVDAIAAGMLKTMLQGMINRGATIFLTTHVLEIVERLCSHVAIIHQGRLVANGSLEELRAGVASTLPGAESEQRLTLEEIFLSIVGASGQEQAPELSWLA</sequence>
<dbReference type="AlphaFoldDB" id="A0AAU7DS26"/>
<evidence type="ECO:0000313" key="7">
    <source>
        <dbReference type="EMBL" id="XBH20106.1"/>
    </source>
</evidence>
<keyword evidence="3" id="KW-0536">Nodulation</keyword>
<dbReference type="InterPro" id="IPR027417">
    <property type="entry name" value="P-loop_NTPase"/>
</dbReference>